<dbReference type="InterPro" id="IPR000536">
    <property type="entry name" value="Nucl_hrmn_rcpt_lig-bd"/>
</dbReference>
<dbReference type="eggNOG" id="KOG3575">
    <property type="taxonomic scope" value="Eukaryota"/>
</dbReference>
<evidence type="ECO:0000313" key="5">
    <source>
        <dbReference type="EMBL" id="EGT34342.1"/>
    </source>
</evidence>
<protein>
    <recommendedName>
        <fullName evidence="4">NR LBD domain-containing protein</fullName>
    </recommendedName>
</protein>
<keyword evidence="3" id="KW-0675">Receptor</keyword>
<dbReference type="HOGENOM" id="CLU_1483740_0_0_1"/>
<evidence type="ECO:0000313" key="6">
    <source>
        <dbReference type="Proteomes" id="UP000008068"/>
    </source>
</evidence>
<dbReference type="Proteomes" id="UP000008068">
    <property type="component" value="Unassembled WGS sequence"/>
</dbReference>
<dbReference type="Pfam" id="PF00104">
    <property type="entry name" value="Hormone_recep"/>
    <property type="match status" value="1"/>
</dbReference>
<gene>
    <name evidence="5" type="ORF">CAEBREN_26052</name>
</gene>
<evidence type="ECO:0000256" key="3">
    <source>
        <dbReference type="ARBA" id="ARBA00023170"/>
    </source>
</evidence>
<feature type="domain" description="NR LBD" evidence="4">
    <location>
        <begin position="1"/>
        <end position="200"/>
    </location>
</feature>
<reference evidence="6" key="1">
    <citation type="submission" date="2011-07" db="EMBL/GenBank/DDBJ databases">
        <authorList>
            <consortium name="Caenorhabditis brenneri Sequencing and Analysis Consortium"/>
            <person name="Wilson R.K."/>
        </authorList>
    </citation>
    <scope>NUCLEOTIDE SEQUENCE [LARGE SCALE GENOMIC DNA]</scope>
    <source>
        <strain evidence="6">PB2801</strain>
    </source>
</reference>
<dbReference type="STRING" id="135651.G0NMS2"/>
<dbReference type="PANTHER" id="PTHR46587:SF5">
    <property type="entry name" value="NUCLEAR HORMONE RECEPTOR FAMILY"/>
    <property type="match status" value="1"/>
</dbReference>
<keyword evidence="2" id="KW-0804">Transcription</keyword>
<proteinExistence type="predicted"/>
<dbReference type="EMBL" id="GL379912">
    <property type="protein sequence ID" value="EGT34342.1"/>
    <property type="molecule type" value="Genomic_DNA"/>
</dbReference>
<sequence>MDWGNCLKPFRRLSWDSKKSVLAEYCLAFLLIDQGFKTSREADSGVWLLQNGSFMHPDYFFGLPQATIDMEDMKIKAQFHHNFVSELLQCVAKPFKQLEVDEIECVALKTLLILKPSCSQRAIYSGQEGVIAGIYTQCIDELMEHCNAKFPGRGAERFGEIILLISSIRCGVKAIYNQTRVSDIMNFMNFDQTVRDFLLN</sequence>
<dbReference type="PROSITE" id="PS51843">
    <property type="entry name" value="NR_LBD"/>
    <property type="match status" value="1"/>
</dbReference>
<dbReference type="PANTHER" id="PTHR46587">
    <property type="entry name" value="NUCLEAR HORMONE RECEPTOR FAMILY"/>
    <property type="match status" value="1"/>
</dbReference>
<dbReference type="InParanoid" id="G0NMS2"/>
<keyword evidence="6" id="KW-1185">Reference proteome</keyword>
<dbReference type="InterPro" id="IPR035500">
    <property type="entry name" value="NHR-like_dom_sf"/>
</dbReference>
<dbReference type="SMART" id="SM00430">
    <property type="entry name" value="HOLI"/>
    <property type="match status" value="1"/>
</dbReference>
<organism evidence="6">
    <name type="scientific">Caenorhabditis brenneri</name>
    <name type="common">Nematode worm</name>
    <dbReference type="NCBI Taxonomy" id="135651"/>
    <lineage>
        <taxon>Eukaryota</taxon>
        <taxon>Metazoa</taxon>
        <taxon>Ecdysozoa</taxon>
        <taxon>Nematoda</taxon>
        <taxon>Chromadorea</taxon>
        <taxon>Rhabditida</taxon>
        <taxon>Rhabditina</taxon>
        <taxon>Rhabditomorpha</taxon>
        <taxon>Rhabditoidea</taxon>
        <taxon>Rhabditidae</taxon>
        <taxon>Peloderinae</taxon>
        <taxon>Caenorhabditis</taxon>
    </lineage>
</organism>
<dbReference type="OrthoDB" id="5772425at2759"/>
<dbReference type="SUPFAM" id="SSF48508">
    <property type="entry name" value="Nuclear receptor ligand-binding domain"/>
    <property type="match status" value="1"/>
</dbReference>
<keyword evidence="1" id="KW-0805">Transcription regulation</keyword>
<dbReference type="OMA" id="NDETLWI"/>
<accession>G0NMS2</accession>
<evidence type="ECO:0000259" key="4">
    <source>
        <dbReference type="PROSITE" id="PS51843"/>
    </source>
</evidence>
<name>G0NMS2_CAEBE</name>
<dbReference type="AlphaFoldDB" id="G0NMS2"/>
<evidence type="ECO:0000256" key="1">
    <source>
        <dbReference type="ARBA" id="ARBA00023015"/>
    </source>
</evidence>
<evidence type="ECO:0000256" key="2">
    <source>
        <dbReference type="ARBA" id="ARBA00023163"/>
    </source>
</evidence>
<dbReference type="Gene3D" id="1.10.565.10">
    <property type="entry name" value="Retinoid X Receptor"/>
    <property type="match status" value="1"/>
</dbReference>